<dbReference type="Proteomes" id="UP000829398">
    <property type="component" value="Chromosome 5"/>
</dbReference>
<keyword evidence="2" id="KW-1185">Reference proteome</keyword>
<comment type="caution">
    <text evidence="1">The sequence shown here is derived from an EMBL/GenBank/DDBJ whole genome shotgun (WGS) entry which is preliminary data.</text>
</comment>
<evidence type="ECO:0000313" key="2">
    <source>
        <dbReference type="Proteomes" id="UP000829398"/>
    </source>
</evidence>
<accession>A0ACB8KE71</accession>
<sequence>MATQRLDVEKFTGENDFHLWRLKMRALLVHQGIEEVLEDPRTSKKISKVKDEDMQEAMDKAHNTIILSLGDGVLREVGDQTTTAGLWKKLEDLYTKKSLTKRLSTKKRLYTLQMEEGSSLTTHIDAFNRIILDLEDINVKIEDEDKAIILLSSLPSSYEHFVDTLLYGRQSLAMQDFKEALSSKESSKKSETKDGEGLSVRGRSEKRDGWKGKKKGRSKSKNSALKCFHCHKEGHFKRDCPERKIKPKDANNRSGNAAVASEDSDEGYDSAGVLVASNMQTEGKWVLDSGCTYHMCPHKNLFSSYQPFEGGKVLMGNNASCKVIGIGSVRLKMSDGIIRELDNVRHIPELKRNLISLSMLDKAGCCIRLESSSLKVIKGSLILMKGVMQHGLYILQGSAITGDVGVVIKQELDKTLLWHFRLGHVSESGLKELEKQGALGSDKISTVGFCEECVLGKSSRTRFKTAVHNTKGTLDYIHSDMWGPAQIESLGGACYFLSMIDDFSRMFDDLCEKSGIQRHKTVRHTPQQNGLAERMNRTLMERVRCMLFHSKLLKTLWAETLCTACYLINRCPSTAIELKTPYEVWSGRLADYTKLRIFGCTAYAHIKQGKLEPRALKCAFLGYPSGTKGYRLWCVDLKPPKCIISRDVIFNESEMLKNQTSTQSSIQKIPSAETPHFEVELSKTEDDQNTSHTGETQGSDETSAQTLEHISIQDYQLTRDRQKRQIKAPERLGYADLIAYALTAAQEVDQEEPKTYEEAIACKESTQWIKAMEDEMDSLNKNGTWKLIQKTRRKEGYVKTAFLHGDLQEEIVMSQPEGFVNTQHPDWVCLLQKSLYGLKQSPRQWYLKFDSYMQELNFQKSSYDCCVYLRKTYGEEVIYLVLYVDDMLLASKSMKLINLLKQQLRDKFDMKDLGPAKKILGVEMIRNRTARTLFLSQEKYVNKILEKFGMLNCKPVSTPMAAHFRLSSQQCPSTESEQTEMLKTPYANSVGCLMYAMVLTRPDLSYAVSLVSRFMSNPGKEHWRAVKWILRYLKGITRYGLLYGGERANYNLVEGSVDSDYAGDLDNRRSLTGFLFTLNNCTISWKASLQSVVALSTTEAEYTAAVEAFKEAIWLRGMINELGYQQTSIPILCDSQSAISLSKNQVHHEKTKHIDIKLHFIRLEVSKGTVKLVKVHTTNNVADMLTKPVPMAKFEHCLDLAGICRI</sequence>
<evidence type="ECO:0000313" key="1">
    <source>
        <dbReference type="EMBL" id="KAH9752683.1"/>
    </source>
</evidence>
<proteinExistence type="predicted"/>
<reference evidence="2" key="1">
    <citation type="journal article" date="2023" name="Hortic. Res.">
        <title>A chromosome-level phased genome enabling allele-level studies in sweet orange: a case study on citrus Huanglongbing tolerance.</title>
        <authorList>
            <person name="Wu B."/>
            <person name="Yu Q."/>
            <person name="Deng Z."/>
            <person name="Duan Y."/>
            <person name="Luo F."/>
            <person name="Gmitter F. Jr."/>
        </authorList>
    </citation>
    <scope>NUCLEOTIDE SEQUENCE [LARGE SCALE GENOMIC DNA]</scope>
    <source>
        <strain evidence="2">cv. Valencia</strain>
    </source>
</reference>
<organism evidence="1 2">
    <name type="scientific">Citrus sinensis</name>
    <name type="common">Sweet orange</name>
    <name type="synonym">Citrus aurantium var. sinensis</name>
    <dbReference type="NCBI Taxonomy" id="2711"/>
    <lineage>
        <taxon>Eukaryota</taxon>
        <taxon>Viridiplantae</taxon>
        <taxon>Streptophyta</taxon>
        <taxon>Embryophyta</taxon>
        <taxon>Tracheophyta</taxon>
        <taxon>Spermatophyta</taxon>
        <taxon>Magnoliopsida</taxon>
        <taxon>eudicotyledons</taxon>
        <taxon>Gunneridae</taxon>
        <taxon>Pentapetalae</taxon>
        <taxon>rosids</taxon>
        <taxon>malvids</taxon>
        <taxon>Sapindales</taxon>
        <taxon>Rutaceae</taxon>
        <taxon>Aurantioideae</taxon>
        <taxon>Citrus</taxon>
    </lineage>
</organism>
<gene>
    <name evidence="1" type="ORF">KPL71_014795</name>
</gene>
<dbReference type="EMBL" id="CM039174">
    <property type="protein sequence ID" value="KAH9752683.1"/>
    <property type="molecule type" value="Genomic_DNA"/>
</dbReference>
<name>A0ACB8KE71_CITSI</name>
<protein>
    <submittedName>
        <fullName evidence="1">Uncharacterized protein</fullName>
    </submittedName>
</protein>